<dbReference type="RefSeq" id="WP_054067016.1">
    <property type="nucleotide sequence ID" value="NZ_CP020121.1"/>
</dbReference>
<accession>A0A1V0BIE0</accession>
<sequence>MQLVDQTTCSVMGPVVSVAEPCGHWETVSIFLRAIDRHQRAAEVLRNAFLKAPEDSEEDKVAADALWWGGIACEHRVADLYWSLRYRGGLLLAGVGTLAFKAALAAEPKPVQEGGAA</sequence>
<gene>
    <name evidence="1" type="ORF">B5M06_16525</name>
</gene>
<reference evidence="1 2" key="1">
    <citation type="submission" date="2017-03" db="EMBL/GenBank/DDBJ databases">
        <title>Rapid Whole Genome Sequencing of Comamonas kerstersii Causing Continuous ambulatory Peritoneal Dialysis-Associated Peritonitis.</title>
        <authorList>
            <person name="Zheng B."/>
        </authorList>
    </citation>
    <scope>NUCLEOTIDE SEQUENCE [LARGE SCALE GENOMIC DNA]</scope>
    <source>
        <strain evidence="1 2">8943</strain>
    </source>
</reference>
<dbReference type="Proteomes" id="UP000242792">
    <property type="component" value="Chromosome"/>
</dbReference>
<evidence type="ECO:0000313" key="2">
    <source>
        <dbReference type="Proteomes" id="UP000242792"/>
    </source>
</evidence>
<name>A0A1V0BIE0_9BURK</name>
<organism evidence="1 2">
    <name type="scientific">Comamonas kerstersii</name>
    <dbReference type="NCBI Taxonomy" id="225992"/>
    <lineage>
        <taxon>Bacteria</taxon>
        <taxon>Pseudomonadati</taxon>
        <taxon>Pseudomonadota</taxon>
        <taxon>Betaproteobacteria</taxon>
        <taxon>Burkholderiales</taxon>
        <taxon>Comamonadaceae</taxon>
        <taxon>Comamonas</taxon>
    </lineage>
</organism>
<evidence type="ECO:0000313" key="1">
    <source>
        <dbReference type="EMBL" id="AQZ99611.1"/>
    </source>
</evidence>
<dbReference type="GeneID" id="83040911"/>
<protein>
    <submittedName>
        <fullName evidence="1">Uncharacterized protein</fullName>
    </submittedName>
</protein>
<proteinExistence type="predicted"/>
<dbReference type="EMBL" id="CP020121">
    <property type="protein sequence ID" value="AQZ99611.1"/>
    <property type="molecule type" value="Genomic_DNA"/>
</dbReference>
<dbReference type="AlphaFoldDB" id="A0A1V0BIE0"/>
<dbReference type="KEGG" id="cke:B5M06_16525"/>